<evidence type="ECO:0000256" key="11">
    <source>
        <dbReference type="SAM" id="MobiDB-lite"/>
    </source>
</evidence>
<accession>A0A1F5GGL3</accession>
<dbReference type="GO" id="GO:0006261">
    <property type="term" value="P:DNA-templated DNA replication"/>
    <property type="evidence" value="ECO:0007669"/>
    <property type="project" value="UniProtKB-UniRule"/>
</dbReference>
<keyword evidence="4 8" id="KW-0067">ATP-binding</keyword>
<dbReference type="GO" id="GO:0003677">
    <property type="term" value="F:DNA binding"/>
    <property type="evidence" value="ECO:0007669"/>
    <property type="project" value="UniProtKB-UniRule"/>
</dbReference>
<dbReference type="SUPFAM" id="SSF56719">
    <property type="entry name" value="Type II DNA topoisomerase"/>
    <property type="match status" value="1"/>
</dbReference>
<comment type="subunit">
    <text evidence="8">Heterotetramer, composed of two GyrA and two GyrB chains. In the heterotetramer, GyrA contains the active site tyrosine that forms a transient covalent intermediate with DNA, while GyrB binds cofactors and catalyzes ATP hydrolysis.</text>
</comment>
<dbReference type="Pfam" id="PF03989">
    <property type="entry name" value="DNA_gyraseA_C"/>
    <property type="match status" value="6"/>
</dbReference>
<dbReference type="GO" id="GO:0005694">
    <property type="term" value="C:chromosome"/>
    <property type="evidence" value="ECO:0007669"/>
    <property type="project" value="InterPro"/>
</dbReference>
<dbReference type="EMBL" id="MFBE01000025">
    <property type="protein sequence ID" value="OGD91008.1"/>
    <property type="molecule type" value="Genomic_DNA"/>
</dbReference>
<keyword evidence="5 8" id="KW-0799">Topoisomerase</keyword>
<comment type="similarity">
    <text evidence="2 8">Belongs to the type II topoisomerase GyrA/ParC subunit family.</text>
</comment>
<dbReference type="FunFam" id="3.90.199.10:FF:000001">
    <property type="entry name" value="DNA gyrase subunit A"/>
    <property type="match status" value="1"/>
</dbReference>
<evidence type="ECO:0000256" key="9">
    <source>
        <dbReference type="PROSITE-ProRule" id="PRU01384"/>
    </source>
</evidence>
<evidence type="ECO:0000313" key="14">
    <source>
        <dbReference type="Proteomes" id="UP000178492"/>
    </source>
</evidence>
<dbReference type="InterPro" id="IPR006691">
    <property type="entry name" value="GyrA/parC_rep"/>
</dbReference>
<dbReference type="Gene3D" id="3.90.199.10">
    <property type="entry name" value="Topoisomerase II, domain 5"/>
    <property type="match status" value="1"/>
</dbReference>
<name>A0A1F5GGL3_9BACT</name>
<dbReference type="InterPro" id="IPR050220">
    <property type="entry name" value="Type_II_DNA_Topoisomerases"/>
</dbReference>
<dbReference type="PANTHER" id="PTHR43493:SF5">
    <property type="entry name" value="DNA GYRASE SUBUNIT A, CHLOROPLASTIC_MITOCHONDRIAL"/>
    <property type="match status" value="1"/>
</dbReference>
<dbReference type="HAMAP" id="MF_01897">
    <property type="entry name" value="GyrA"/>
    <property type="match status" value="1"/>
</dbReference>
<dbReference type="EC" id="5.6.2.2" evidence="8"/>
<evidence type="ECO:0000256" key="7">
    <source>
        <dbReference type="ARBA" id="ARBA00023235"/>
    </source>
</evidence>
<gene>
    <name evidence="8" type="primary">gyrA</name>
    <name evidence="13" type="ORF">A3D81_00255</name>
</gene>
<protein>
    <recommendedName>
        <fullName evidence="8">DNA gyrase subunit A</fullName>
        <ecNumber evidence="8">5.6.2.2</ecNumber>
    </recommendedName>
</protein>
<keyword evidence="6 8" id="KW-0238">DNA-binding</keyword>
<feature type="coiled-coil region" evidence="10">
    <location>
        <begin position="423"/>
        <end position="455"/>
    </location>
</feature>
<keyword evidence="10" id="KW-0175">Coiled coil</keyword>
<dbReference type="GO" id="GO:0006265">
    <property type="term" value="P:DNA topological change"/>
    <property type="evidence" value="ECO:0007669"/>
    <property type="project" value="UniProtKB-UniRule"/>
</dbReference>
<dbReference type="Pfam" id="PF00521">
    <property type="entry name" value="DNA_topoisoIV"/>
    <property type="match status" value="1"/>
</dbReference>
<evidence type="ECO:0000256" key="5">
    <source>
        <dbReference type="ARBA" id="ARBA00023029"/>
    </source>
</evidence>
<comment type="subcellular location">
    <subcellularLocation>
        <location evidence="8">Cytoplasm</location>
    </subcellularLocation>
</comment>
<dbReference type="PROSITE" id="PS52040">
    <property type="entry name" value="TOPO_IIA"/>
    <property type="match status" value="1"/>
</dbReference>
<keyword evidence="8" id="KW-0963">Cytoplasm</keyword>
<dbReference type="CDD" id="cd00187">
    <property type="entry name" value="TOP4c"/>
    <property type="match status" value="1"/>
</dbReference>
<evidence type="ECO:0000259" key="12">
    <source>
        <dbReference type="PROSITE" id="PS52040"/>
    </source>
</evidence>
<dbReference type="InterPro" id="IPR013758">
    <property type="entry name" value="Topo_IIA_A/C_ab"/>
</dbReference>
<keyword evidence="7 8" id="KW-0413">Isomerase</keyword>
<evidence type="ECO:0000256" key="3">
    <source>
        <dbReference type="ARBA" id="ARBA00022741"/>
    </source>
</evidence>
<proteinExistence type="inferred from homology"/>
<feature type="compositionally biased region" description="Basic residues" evidence="11">
    <location>
        <begin position="850"/>
        <end position="863"/>
    </location>
</feature>
<comment type="function">
    <text evidence="8">A type II topoisomerase that negatively supercoils closed circular double-stranded (ds) DNA in an ATP-dependent manner to modulate DNA topology and maintain chromosomes in an underwound state. Negative supercoiling favors strand separation, and DNA replication, transcription, recombination and repair, all of which involve strand separation. Also able to catalyze the interconversion of other topological isomers of dsDNA rings, including catenanes and knotted rings. Type II topoisomerases break and join 2 DNA strands simultaneously in an ATP-dependent manner.</text>
</comment>
<sequence length="905" mass="100944">MADIGKIQPVEIIDEMQRSYLDYAMSVIVARALPDVRDGLKPVHRRIIYAMQRMGVTHSARYTKSAKIVGEVLGKYHPHGDIPVYEALVRMAQDFAMRYQLIDGQGNFGSIDGDPPAAMRYTEARMAQITETLLYDLDKKTVDFLDNFDGTLKEPIYLPAVLPNLLINGASGIAVGMATNIPPHNLTEVIDSAVHLIENPDASVEDLMGFVKGPDFPTGAQIYDISEITAAYATGKGKIIMRAKADIEETTGGKFHIVVSEIPYQVNKSTLVTRIAELVKDKKLEGVSDLRDESDRRGLRVVVELKRDARPNSVLNNLYKYTALQQSFPVNMVALVDGTPQTLTLKMILSEFVKHRQKIITRRSQFELEEANKRAHILEGLKIAVDNIDAVIETIKKSADATAAKVNLMQKFKLTEVQALAILDMQLKRLAALERQKIEEELKMTQEEIAYLEDLLAHREKILIVAKSELNKLKERFGDDRKTRVFKQKIGEFSEEDLIANEPTIVTITVGGYVKRQDIGSFRTQRRGGKGISGITTKEEDIVAQLFVASTHDNLLFFTDKGRVFQLKVYDLPESSRISKGVAIVNLLDLSSEEKVLSILPIKKQKNQDAQKANFVLMATKNGVIKKTAIAAYESIRRTGIIAIKLASGDMLRWAKLTTGDDLAFLISRKGLSIKFNEKDVRAMARDTMGVRGIKLKTQDELIGMDVIAKKDTNADLLVITEKGIGKKTVISAWPLQLRGGVGVKAANLTEKTGNIVAAQILTKEDEALILTSQRGQVLRTTLRSVPRLTRDTQGVIIMRLSAVDKIAAATVIKKRREEEEEGQEKVEKGQAKTATKSIKKVKLPQTKLQMRKTTKAKVKKITKTKIKKLKPKQKLKQKTKAKKLIKTKVAKKLLKSPRKGKVKN</sequence>
<dbReference type="AlphaFoldDB" id="A0A1F5GGL3"/>
<evidence type="ECO:0000256" key="4">
    <source>
        <dbReference type="ARBA" id="ARBA00022840"/>
    </source>
</evidence>
<dbReference type="Gene3D" id="1.10.268.10">
    <property type="entry name" value="Topoisomerase, domain 3"/>
    <property type="match status" value="1"/>
</dbReference>
<evidence type="ECO:0000256" key="10">
    <source>
        <dbReference type="SAM" id="Coils"/>
    </source>
</evidence>
<evidence type="ECO:0000256" key="1">
    <source>
        <dbReference type="ARBA" id="ARBA00000185"/>
    </source>
</evidence>
<dbReference type="SUPFAM" id="SSF101904">
    <property type="entry name" value="GyrA/ParC C-terminal domain-like"/>
    <property type="match status" value="1"/>
</dbReference>
<dbReference type="GO" id="GO:0005524">
    <property type="term" value="F:ATP binding"/>
    <property type="evidence" value="ECO:0007669"/>
    <property type="project" value="UniProtKB-UniRule"/>
</dbReference>
<evidence type="ECO:0000313" key="13">
    <source>
        <dbReference type="EMBL" id="OGD91008.1"/>
    </source>
</evidence>
<dbReference type="FunFam" id="1.10.268.10:FF:000001">
    <property type="entry name" value="DNA gyrase subunit A"/>
    <property type="match status" value="1"/>
</dbReference>
<reference evidence="13 14" key="1">
    <citation type="journal article" date="2016" name="Nat. Commun.">
        <title>Thousands of microbial genomes shed light on interconnected biogeochemical processes in an aquifer system.</title>
        <authorList>
            <person name="Anantharaman K."/>
            <person name="Brown C.T."/>
            <person name="Hug L.A."/>
            <person name="Sharon I."/>
            <person name="Castelle C.J."/>
            <person name="Probst A.J."/>
            <person name="Thomas B.C."/>
            <person name="Singh A."/>
            <person name="Wilkins M.J."/>
            <person name="Karaoz U."/>
            <person name="Brodie E.L."/>
            <person name="Williams K.H."/>
            <person name="Hubbard S.S."/>
            <person name="Banfield J.F."/>
        </authorList>
    </citation>
    <scope>NUCLEOTIDE SEQUENCE [LARGE SCALE GENOMIC DNA]</scope>
</reference>
<comment type="caution">
    <text evidence="13">The sequence shown here is derived from an EMBL/GenBank/DDBJ whole genome shotgun (WGS) entry which is preliminary data.</text>
</comment>
<dbReference type="NCBIfam" id="NF004043">
    <property type="entry name" value="PRK05560.1"/>
    <property type="match status" value="1"/>
</dbReference>
<dbReference type="STRING" id="1797715.A3D81_00255"/>
<feature type="active site" description="O-(5'-phospho-DNA)-tyrosine intermediate" evidence="8 9">
    <location>
        <position position="121"/>
    </location>
</feature>
<dbReference type="GO" id="GO:0005737">
    <property type="term" value="C:cytoplasm"/>
    <property type="evidence" value="ECO:0007669"/>
    <property type="project" value="UniProtKB-SubCell"/>
</dbReference>
<dbReference type="GO" id="GO:0009330">
    <property type="term" value="C:DNA topoisomerase type II (double strand cut, ATP-hydrolyzing) complex"/>
    <property type="evidence" value="ECO:0007669"/>
    <property type="project" value="TreeGrafter"/>
</dbReference>
<dbReference type="InterPro" id="IPR002205">
    <property type="entry name" value="Topo_IIA_dom_A"/>
</dbReference>
<comment type="catalytic activity">
    <reaction evidence="1 8 9">
        <text>ATP-dependent breakage, passage and rejoining of double-stranded DNA.</text>
        <dbReference type="EC" id="5.6.2.2"/>
    </reaction>
</comment>
<feature type="region of interest" description="Disordered" evidence="11">
    <location>
        <begin position="818"/>
        <end position="863"/>
    </location>
</feature>
<dbReference type="PANTHER" id="PTHR43493">
    <property type="entry name" value="DNA GYRASE/TOPOISOMERASE SUBUNIT A"/>
    <property type="match status" value="1"/>
</dbReference>
<evidence type="ECO:0000256" key="2">
    <source>
        <dbReference type="ARBA" id="ARBA00008263"/>
    </source>
</evidence>
<dbReference type="Gene3D" id="2.120.10.90">
    <property type="entry name" value="DNA gyrase/topoisomerase IV, subunit A, C-terminal"/>
    <property type="match status" value="1"/>
</dbReference>
<dbReference type="FunFam" id="3.30.1360.40:FF:000002">
    <property type="entry name" value="DNA gyrase subunit A"/>
    <property type="match status" value="1"/>
</dbReference>
<dbReference type="InterPro" id="IPR005743">
    <property type="entry name" value="GyrA"/>
</dbReference>
<evidence type="ECO:0000256" key="8">
    <source>
        <dbReference type="HAMAP-Rule" id="MF_01897"/>
    </source>
</evidence>
<dbReference type="InterPro" id="IPR035516">
    <property type="entry name" value="Gyrase/topoIV_suA_C"/>
</dbReference>
<dbReference type="NCBIfam" id="TIGR01063">
    <property type="entry name" value="gyrA"/>
    <property type="match status" value="1"/>
</dbReference>
<organism evidence="13 14">
    <name type="scientific">Candidatus Curtissbacteria bacterium RIFCSPHIGHO2_02_FULL_40_17</name>
    <dbReference type="NCBI Taxonomy" id="1797715"/>
    <lineage>
        <taxon>Bacteria</taxon>
        <taxon>Candidatus Curtissiibacteriota</taxon>
    </lineage>
</organism>
<dbReference type="InterPro" id="IPR013757">
    <property type="entry name" value="Topo_IIA_A_a_sf"/>
</dbReference>
<dbReference type="Proteomes" id="UP000178492">
    <property type="component" value="Unassembled WGS sequence"/>
</dbReference>
<dbReference type="Gene3D" id="3.30.1360.40">
    <property type="match status" value="1"/>
</dbReference>
<comment type="miscellaneous">
    <text evidence="8">Few gyrases are as efficient as E.coli at forming negative supercoils. Not all organisms have 2 type II topoisomerases; in organisms with a single type II topoisomerase this enzyme also has to decatenate newly replicated chromosomes.</text>
</comment>
<keyword evidence="3 8" id="KW-0547">Nucleotide-binding</keyword>
<feature type="domain" description="Topo IIA-type catalytic" evidence="12">
    <location>
        <begin position="33"/>
        <end position="498"/>
    </location>
</feature>
<evidence type="ECO:0000256" key="6">
    <source>
        <dbReference type="ARBA" id="ARBA00023125"/>
    </source>
</evidence>
<dbReference type="SMART" id="SM00434">
    <property type="entry name" value="TOP4c"/>
    <property type="match status" value="1"/>
</dbReference>
<dbReference type="NCBIfam" id="NF004044">
    <property type="entry name" value="PRK05561.1"/>
    <property type="match status" value="1"/>
</dbReference>
<dbReference type="GO" id="GO:0034335">
    <property type="term" value="F:DNA negative supercoiling activity"/>
    <property type="evidence" value="ECO:0007669"/>
    <property type="project" value="UniProtKB-ARBA"/>
</dbReference>
<dbReference type="InterPro" id="IPR013760">
    <property type="entry name" value="Topo_IIA-like_dom_sf"/>
</dbReference>
<feature type="short sequence motif" description="GyrA-box" evidence="8">
    <location>
        <begin position="525"/>
        <end position="531"/>
    </location>
</feature>